<sequence>MDPFARLPWFILKNILSDLPDLFSLHRLCTPSPAIATFLSESHAQFAQVVNAIMARPSHLLPYVWDLARLLILIWSPDAHAYAEIPPDIMWAGSRPPSPQLPILRAIPLSTPSTLLFKLVDLLVGLRRVTHKCFHSMIDKCLKLRVEYLPPREPIREGQGMRPGKYRRSNGFPTDPSKRPQGIPYVPVDIGPPTRMEEQRILGCLLHIVFYHEFRAVYAEPSATPEVWQHMKRAPMEELEAFWPIYLQL</sequence>
<dbReference type="Proteomes" id="UP001610563">
    <property type="component" value="Unassembled WGS sequence"/>
</dbReference>
<feature type="region of interest" description="Disordered" evidence="1">
    <location>
        <begin position="155"/>
        <end position="185"/>
    </location>
</feature>
<evidence type="ECO:0008006" key="4">
    <source>
        <dbReference type="Google" id="ProtNLM"/>
    </source>
</evidence>
<dbReference type="EMBL" id="JBFTWV010000170">
    <property type="protein sequence ID" value="KAL2784694.1"/>
    <property type="molecule type" value="Genomic_DNA"/>
</dbReference>
<gene>
    <name evidence="2" type="ORF">BJX66DRAFT_316325</name>
</gene>
<evidence type="ECO:0000313" key="3">
    <source>
        <dbReference type="Proteomes" id="UP001610563"/>
    </source>
</evidence>
<organism evidence="2 3">
    <name type="scientific">Aspergillus keveii</name>
    <dbReference type="NCBI Taxonomy" id="714993"/>
    <lineage>
        <taxon>Eukaryota</taxon>
        <taxon>Fungi</taxon>
        <taxon>Dikarya</taxon>
        <taxon>Ascomycota</taxon>
        <taxon>Pezizomycotina</taxon>
        <taxon>Eurotiomycetes</taxon>
        <taxon>Eurotiomycetidae</taxon>
        <taxon>Eurotiales</taxon>
        <taxon>Aspergillaceae</taxon>
        <taxon>Aspergillus</taxon>
        <taxon>Aspergillus subgen. Nidulantes</taxon>
    </lineage>
</organism>
<accession>A0ABR4FN98</accession>
<protein>
    <recommendedName>
        <fullName evidence="4">F-box domain-containing protein</fullName>
    </recommendedName>
</protein>
<name>A0ABR4FN98_9EURO</name>
<evidence type="ECO:0000256" key="1">
    <source>
        <dbReference type="SAM" id="MobiDB-lite"/>
    </source>
</evidence>
<proteinExistence type="predicted"/>
<reference evidence="2 3" key="1">
    <citation type="submission" date="2024-07" db="EMBL/GenBank/DDBJ databases">
        <title>Section-level genome sequencing and comparative genomics of Aspergillus sections Usti and Cavernicolus.</title>
        <authorList>
            <consortium name="Lawrence Berkeley National Laboratory"/>
            <person name="Nybo J.L."/>
            <person name="Vesth T.C."/>
            <person name="Theobald S."/>
            <person name="Frisvad J.C."/>
            <person name="Larsen T.O."/>
            <person name="Kjaerboelling I."/>
            <person name="Rothschild-Mancinelli K."/>
            <person name="Lyhne E.K."/>
            <person name="Kogle M.E."/>
            <person name="Barry K."/>
            <person name="Clum A."/>
            <person name="Na H."/>
            <person name="Ledsgaard L."/>
            <person name="Lin J."/>
            <person name="Lipzen A."/>
            <person name="Kuo A."/>
            <person name="Riley R."/>
            <person name="Mondo S."/>
            <person name="Labutti K."/>
            <person name="Haridas S."/>
            <person name="Pangalinan J."/>
            <person name="Salamov A.A."/>
            <person name="Simmons B.A."/>
            <person name="Magnuson J.K."/>
            <person name="Chen J."/>
            <person name="Drula E."/>
            <person name="Henrissat B."/>
            <person name="Wiebenga A."/>
            <person name="Lubbers R.J."/>
            <person name="Gomes A.C."/>
            <person name="Makela M.R."/>
            <person name="Stajich J."/>
            <person name="Grigoriev I.V."/>
            <person name="Mortensen U.H."/>
            <person name="De Vries R.P."/>
            <person name="Baker S.E."/>
            <person name="Andersen M.R."/>
        </authorList>
    </citation>
    <scope>NUCLEOTIDE SEQUENCE [LARGE SCALE GENOMIC DNA]</scope>
    <source>
        <strain evidence="2 3">CBS 209.92</strain>
    </source>
</reference>
<keyword evidence="3" id="KW-1185">Reference proteome</keyword>
<comment type="caution">
    <text evidence="2">The sequence shown here is derived from an EMBL/GenBank/DDBJ whole genome shotgun (WGS) entry which is preliminary data.</text>
</comment>
<evidence type="ECO:0000313" key="2">
    <source>
        <dbReference type="EMBL" id="KAL2784694.1"/>
    </source>
</evidence>